<dbReference type="AlphaFoldDB" id="A0A368W3A4"/>
<comment type="caution">
    <text evidence="1">The sequence shown here is derived from an EMBL/GenBank/DDBJ whole genome shotgun (WGS) entry which is preliminary data.</text>
</comment>
<protein>
    <submittedName>
        <fullName evidence="1">Uncharacterized protein</fullName>
    </submittedName>
</protein>
<keyword evidence="2" id="KW-1185">Reference proteome</keyword>
<evidence type="ECO:0000313" key="2">
    <source>
        <dbReference type="Proteomes" id="UP000252415"/>
    </source>
</evidence>
<dbReference type="EMBL" id="QPJD01000007">
    <property type="protein sequence ID" value="RCW47897.1"/>
    <property type="molecule type" value="Genomic_DNA"/>
</dbReference>
<reference evidence="1 2" key="1">
    <citation type="submission" date="2018-07" db="EMBL/GenBank/DDBJ databases">
        <title>Genomic Encyclopedia of Type Strains, Phase III (KMG-III): the genomes of soil and plant-associated and newly described type strains.</title>
        <authorList>
            <person name="Whitman W."/>
        </authorList>
    </citation>
    <scope>NUCLEOTIDE SEQUENCE [LARGE SCALE GENOMIC DNA]</scope>
    <source>
        <strain evidence="1 2">CECT 7506</strain>
    </source>
</reference>
<name>A0A368W3A4_9BACL</name>
<proteinExistence type="predicted"/>
<accession>A0A368W3A4</accession>
<evidence type="ECO:0000313" key="1">
    <source>
        <dbReference type="EMBL" id="RCW47897.1"/>
    </source>
</evidence>
<sequence length="73" mass="8258">MYLLLNQSVLSSASQLKRTLRASEILDQHVPGLLTHLQVIGTPTAFNCSLMRRCARLRHLLVNMGTNVRWTDP</sequence>
<dbReference type="Proteomes" id="UP000252415">
    <property type="component" value="Unassembled WGS sequence"/>
</dbReference>
<organism evidence="1 2">
    <name type="scientific">Paenibacillus prosopidis</name>
    <dbReference type="NCBI Taxonomy" id="630520"/>
    <lineage>
        <taxon>Bacteria</taxon>
        <taxon>Bacillati</taxon>
        <taxon>Bacillota</taxon>
        <taxon>Bacilli</taxon>
        <taxon>Bacillales</taxon>
        <taxon>Paenibacillaceae</taxon>
        <taxon>Paenibacillus</taxon>
    </lineage>
</organism>
<gene>
    <name evidence="1" type="ORF">DFP97_10797</name>
</gene>